<dbReference type="PRINTS" id="PR01440">
    <property type="entry name" value="CELLSNTHASEB"/>
</dbReference>
<evidence type="ECO:0000256" key="6">
    <source>
        <dbReference type="ARBA" id="ARBA00021844"/>
    </source>
</evidence>
<evidence type="ECO:0000256" key="11">
    <source>
        <dbReference type="ARBA" id="ARBA00022916"/>
    </source>
</evidence>
<comment type="pathway">
    <text evidence="3 15">Glycan metabolism; bacterial cellulose biosynthesis.</text>
</comment>
<sequence>MSRLPSLLITSLAMLLASSALAQVPSDAERVSTWTQNHGFDQLAQNRDMLLRGVKNTQQITFGLRRDRLARDAALQLAYTPSPALLPTLSHLRVYLNEVLMDTLVIEPGEPGRLVEKRVRLDPRLITDFNQVRIEFVGHYQDICEDPAHSALWLNLAKNSRVELTEQALALSNDLSHFPLPFFDRNDNQPLQLDMVLAREPGPAELQAAGVLASYFGSLAGWRSAGFEVSYDSLPAVGRGQPPGRILVLATNERRPAFMRDNRRFPPVKGAEVRLMGHPDDSLTKLLLVQGEDDEQLGRAVRALALGGKLLRGERAVIEEVQPLAPRQPYDAPNWTPTDRPVRFAELVEYPGQLRASGLIPEPVELTVRLPPDLFVWQNEGIPLQTRYRYTTPSAEDDSRLNISLNGEFIGSLPLNGEQGSQLERLRLAVTANETTNAHDRLMVPSIKIGARNVIRYDFNFATTFGSAQPERCQTTLVVDSQAVIDENSSIDFSGYYHFKAMPDLSAFVHSGFPFSRMADLSDTMVLMPEAPSPLLTGLMLDTLARISAHTGYPAMALQVTHKAAEVRDRDADWLVFGQLPAGMEQAPSANLEPSAGWLLQAANATPVQAATPQRLNQDSFAAEARVTVSAAGPLAALVGMESPYVAGRSLVALLGNGDQDYELLRQALHDEARLGDVFGSLALVRESGVHSQLVGEQYFVGYLPWWLKLWYLLSPHPVWLALLSALGALLLAVLLWRSLRWLAHRRELGDED</sequence>
<evidence type="ECO:0000256" key="9">
    <source>
        <dbReference type="ARBA" id="ARBA00022636"/>
    </source>
</evidence>
<dbReference type="Gene3D" id="2.60.120.260">
    <property type="entry name" value="Galactose-binding domain-like"/>
    <property type="match status" value="2"/>
</dbReference>
<comment type="function">
    <text evidence="1 15">Binds the cellulose synthase activator, bis-(3'-5') cyclic diguanylic acid (c-di-GMP).</text>
</comment>
<evidence type="ECO:0000256" key="15">
    <source>
        <dbReference type="RuleBase" id="RU365021"/>
    </source>
</evidence>
<feature type="signal peptide" evidence="15">
    <location>
        <begin position="1"/>
        <end position="22"/>
    </location>
</feature>
<dbReference type="Proteomes" id="UP000242757">
    <property type="component" value="Unassembled WGS sequence"/>
</dbReference>
<organism evidence="16 17">
    <name type="scientific">Oceanimonas doudoroffii</name>
    <dbReference type="NCBI Taxonomy" id="84158"/>
    <lineage>
        <taxon>Bacteria</taxon>
        <taxon>Pseudomonadati</taxon>
        <taxon>Pseudomonadota</taxon>
        <taxon>Gammaproteobacteria</taxon>
        <taxon>Aeromonadales</taxon>
        <taxon>Aeromonadaceae</taxon>
        <taxon>Oceanimonas</taxon>
    </lineage>
</organism>
<evidence type="ECO:0000256" key="8">
    <source>
        <dbReference type="ARBA" id="ARBA00022519"/>
    </source>
</evidence>
<protein>
    <recommendedName>
        <fullName evidence="6 15">Cyclic di-GMP-binding protein</fullName>
    </recommendedName>
    <alternativeName>
        <fullName evidence="14 15">Cellulose synthase regulatory subunit</fullName>
    </alternativeName>
</protein>
<gene>
    <name evidence="16" type="ORF">B6S08_07985</name>
</gene>
<proteinExistence type="inferred from homology"/>
<keyword evidence="15" id="KW-0732">Signal</keyword>
<dbReference type="EMBL" id="NBIM01000001">
    <property type="protein sequence ID" value="OXY83413.1"/>
    <property type="molecule type" value="Genomic_DNA"/>
</dbReference>
<reference evidence="16 17" key="1">
    <citation type="submission" date="2017-08" db="EMBL/GenBank/DDBJ databases">
        <title>A Genome Sequence of Oceanimonas doudoroffii ATCC 27123T.</title>
        <authorList>
            <person name="Brennan M.A."/>
            <person name="Maclea K.S."/>
            <person name="Mcclelland W.D."/>
            <person name="Trachtenberg A.M."/>
        </authorList>
    </citation>
    <scope>NUCLEOTIDE SEQUENCE [LARGE SCALE GENOMIC DNA]</scope>
    <source>
        <strain evidence="16 17">ATCC 27123</strain>
    </source>
</reference>
<dbReference type="GO" id="GO:0006011">
    <property type="term" value="P:UDP-alpha-D-glucose metabolic process"/>
    <property type="evidence" value="ECO:0007669"/>
    <property type="project" value="InterPro"/>
</dbReference>
<evidence type="ECO:0000256" key="7">
    <source>
        <dbReference type="ARBA" id="ARBA00022475"/>
    </source>
</evidence>
<dbReference type="PANTHER" id="PTHR39083:SF1">
    <property type="entry name" value="CYCLIC DI-GMP-BINDING PROTEIN"/>
    <property type="match status" value="1"/>
</dbReference>
<comment type="subcellular location">
    <subcellularLocation>
        <location evidence="2">Cell inner membrane</location>
        <topology evidence="2">Single-pass membrane protein</topology>
    </subcellularLocation>
</comment>
<feature type="chain" id="PRO_5015218612" description="Cyclic di-GMP-binding protein" evidence="15">
    <location>
        <begin position="23"/>
        <end position="753"/>
    </location>
</feature>
<comment type="subunit">
    <text evidence="5 15">Tightly associated with the cellulose synthase catalytic subunit.</text>
</comment>
<dbReference type="RefSeq" id="WP_094200187.1">
    <property type="nucleotide sequence ID" value="NZ_NBIM01000001.1"/>
</dbReference>
<dbReference type="AlphaFoldDB" id="A0A233RJ50"/>
<keyword evidence="8 15" id="KW-0997">Cell inner membrane</keyword>
<evidence type="ECO:0000256" key="13">
    <source>
        <dbReference type="ARBA" id="ARBA00023136"/>
    </source>
</evidence>
<dbReference type="Pfam" id="PF03170">
    <property type="entry name" value="BcsB"/>
    <property type="match status" value="1"/>
</dbReference>
<feature type="transmembrane region" description="Helical" evidence="15">
    <location>
        <begin position="719"/>
        <end position="737"/>
    </location>
</feature>
<keyword evidence="7 15" id="KW-1003">Cell membrane</keyword>
<evidence type="ECO:0000313" key="16">
    <source>
        <dbReference type="EMBL" id="OXY83413.1"/>
    </source>
</evidence>
<evidence type="ECO:0000256" key="3">
    <source>
        <dbReference type="ARBA" id="ARBA00005186"/>
    </source>
</evidence>
<keyword evidence="13 15" id="KW-0472">Membrane</keyword>
<dbReference type="UniPathway" id="UPA00694"/>
<keyword evidence="9 15" id="KW-0973">c-di-GMP</keyword>
<dbReference type="PANTHER" id="PTHR39083">
    <property type="entry name" value="CYCLIC DI-GMP-BINDING PROTEIN"/>
    <property type="match status" value="1"/>
</dbReference>
<accession>A0A233RJ50</accession>
<evidence type="ECO:0000256" key="4">
    <source>
        <dbReference type="ARBA" id="ARBA00010714"/>
    </source>
</evidence>
<dbReference type="GO" id="GO:0005886">
    <property type="term" value="C:plasma membrane"/>
    <property type="evidence" value="ECO:0007669"/>
    <property type="project" value="UniProtKB-SubCell"/>
</dbReference>
<comment type="similarity">
    <text evidence="4 15">Belongs to the AcsB/BcsB family.</text>
</comment>
<dbReference type="InterPro" id="IPR018513">
    <property type="entry name" value="Cell_synthase_bac"/>
</dbReference>
<dbReference type="GO" id="GO:0030244">
    <property type="term" value="P:cellulose biosynthetic process"/>
    <property type="evidence" value="ECO:0007669"/>
    <property type="project" value="UniProtKB-KW"/>
</dbReference>
<evidence type="ECO:0000256" key="5">
    <source>
        <dbReference type="ARBA" id="ARBA00011437"/>
    </source>
</evidence>
<keyword evidence="10 15" id="KW-0812">Transmembrane</keyword>
<keyword evidence="17" id="KW-1185">Reference proteome</keyword>
<evidence type="ECO:0000256" key="1">
    <source>
        <dbReference type="ARBA" id="ARBA00002057"/>
    </source>
</evidence>
<evidence type="ECO:0000313" key="17">
    <source>
        <dbReference type="Proteomes" id="UP000242757"/>
    </source>
</evidence>
<dbReference type="NCBIfam" id="NF008323">
    <property type="entry name" value="PRK11114.1-1"/>
    <property type="match status" value="1"/>
</dbReference>
<keyword evidence="11 15" id="KW-0135">Cellulose biosynthesis</keyword>
<evidence type="ECO:0000256" key="10">
    <source>
        <dbReference type="ARBA" id="ARBA00022692"/>
    </source>
</evidence>
<keyword evidence="12 15" id="KW-1133">Transmembrane helix</keyword>
<dbReference type="InterPro" id="IPR003920">
    <property type="entry name" value="Cell_synth_B"/>
</dbReference>
<name>A0A233RJ50_9GAMM</name>
<dbReference type="OrthoDB" id="9806702at2"/>
<evidence type="ECO:0000256" key="14">
    <source>
        <dbReference type="ARBA" id="ARBA00033444"/>
    </source>
</evidence>
<evidence type="ECO:0000256" key="12">
    <source>
        <dbReference type="ARBA" id="ARBA00022989"/>
    </source>
</evidence>
<comment type="caution">
    <text evidence="16">The sequence shown here is derived from an EMBL/GenBank/DDBJ whole genome shotgun (WGS) entry which is preliminary data.</text>
</comment>
<evidence type="ECO:0000256" key="2">
    <source>
        <dbReference type="ARBA" id="ARBA00004377"/>
    </source>
</evidence>